<dbReference type="EMBL" id="ML993002">
    <property type="protein sequence ID" value="KAF2206130.1"/>
    <property type="molecule type" value="Genomic_DNA"/>
</dbReference>
<dbReference type="SMART" id="SM00829">
    <property type="entry name" value="PKS_ER"/>
    <property type="match status" value="1"/>
</dbReference>
<evidence type="ECO:0000313" key="4">
    <source>
        <dbReference type="EMBL" id="KAF2206130.1"/>
    </source>
</evidence>
<dbReference type="InterPro" id="IPR013149">
    <property type="entry name" value="ADH-like_C"/>
</dbReference>
<evidence type="ECO:0000259" key="3">
    <source>
        <dbReference type="SMART" id="SM00829"/>
    </source>
</evidence>
<dbReference type="Gene3D" id="3.90.180.10">
    <property type="entry name" value="Medium-chain alcohol dehydrogenases, catalytic domain"/>
    <property type="match status" value="1"/>
</dbReference>
<accession>A0A6A6EYR8</accession>
<dbReference type="PANTHER" id="PTHR48106:SF13">
    <property type="entry name" value="QUINONE OXIDOREDUCTASE-RELATED"/>
    <property type="match status" value="1"/>
</dbReference>
<protein>
    <recommendedName>
        <fullName evidence="3">Enoyl reductase (ER) domain-containing protein</fullName>
    </recommendedName>
</protein>
<dbReference type="InterPro" id="IPR011032">
    <property type="entry name" value="GroES-like_sf"/>
</dbReference>
<keyword evidence="5" id="KW-1185">Reference proteome</keyword>
<evidence type="ECO:0000256" key="1">
    <source>
        <dbReference type="ARBA" id="ARBA00022857"/>
    </source>
</evidence>
<dbReference type="InterPro" id="IPR047618">
    <property type="entry name" value="QOR-like"/>
</dbReference>
<dbReference type="InterPro" id="IPR013154">
    <property type="entry name" value="ADH-like_N"/>
</dbReference>
<dbReference type="GO" id="GO:0005829">
    <property type="term" value="C:cytosol"/>
    <property type="evidence" value="ECO:0007669"/>
    <property type="project" value="TreeGrafter"/>
</dbReference>
<feature type="domain" description="Enoyl reductase (ER)" evidence="3">
    <location>
        <begin position="10"/>
        <end position="323"/>
    </location>
</feature>
<dbReference type="CDD" id="cd05286">
    <property type="entry name" value="QOR2"/>
    <property type="match status" value="1"/>
</dbReference>
<evidence type="ECO:0000313" key="5">
    <source>
        <dbReference type="Proteomes" id="UP000799539"/>
    </source>
</evidence>
<keyword evidence="1" id="KW-0521">NADP</keyword>
<dbReference type="InterPro" id="IPR036291">
    <property type="entry name" value="NAD(P)-bd_dom_sf"/>
</dbReference>
<organism evidence="4 5">
    <name type="scientific">Cercospora zeae-maydis SCOH1-5</name>
    <dbReference type="NCBI Taxonomy" id="717836"/>
    <lineage>
        <taxon>Eukaryota</taxon>
        <taxon>Fungi</taxon>
        <taxon>Dikarya</taxon>
        <taxon>Ascomycota</taxon>
        <taxon>Pezizomycotina</taxon>
        <taxon>Dothideomycetes</taxon>
        <taxon>Dothideomycetidae</taxon>
        <taxon>Mycosphaerellales</taxon>
        <taxon>Mycosphaerellaceae</taxon>
        <taxon>Cercospora</taxon>
    </lineage>
</organism>
<dbReference type="Pfam" id="PF08240">
    <property type="entry name" value="ADH_N"/>
    <property type="match status" value="1"/>
</dbReference>
<dbReference type="GO" id="GO:0035925">
    <property type="term" value="F:mRNA 3'-UTR AU-rich region binding"/>
    <property type="evidence" value="ECO:0007669"/>
    <property type="project" value="TreeGrafter"/>
</dbReference>
<dbReference type="GO" id="GO:0070402">
    <property type="term" value="F:NADPH binding"/>
    <property type="evidence" value="ECO:0007669"/>
    <property type="project" value="TreeGrafter"/>
</dbReference>
<evidence type="ECO:0000256" key="2">
    <source>
        <dbReference type="ARBA" id="ARBA00023002"/>
    </source>
</evidence>
<dbReference type="AlphaFoldDB" id="A0A6A6EYR8"/>
<reference evidence="4" key="1">
    <citation type="journal article" date="2020" name="Stud. Mycol.">
        <title>101 Dothideomycetes genomes: a test case for predicting lifestyles and emergence of pathogens.</title>
        <authorList>
            <person name="Haridas S."/>
            <person name="Albert R."/>
            <person name="Binder M."/>
            <person name="Bloem J."/>
            <person name="Labutti K."/>
            <person name="Salamov A."/>
            <person name="Andreopoulos B."/>
            <person name="Baker S."/>
            <person name="Barry K."/>
            <person name="Bills G."/>
            <person name="Bluhm B."/>
            <person name="Cannon C."/>
            <person name="Castanera R."/>
            <person name="Culley D."/>
            <person name="Daum C."/>
            <person name="Ezra D."/>
            <person name="Gonzalez J."/>
            <person name="Henrissat B."/>
            <person name="Kuo A."/>
            <person name="Liang C."/>
            <person name="Lipzen A."/>
            <person name="Lutzoni F."/>
            <person name="Magnuson J."/>
            <person name="Mondo S."/>
            <person name="Nolan M."/>
            <person name="Ohm R."/>
            <person name="Pangilinan J."/>
            <person name="Park H.-J."/>
            <person name="Ramirez L."/>
            <person name="Alfaro M."/>
            <person name="Sun H."/>
            <person name="Tritt A."/>
            <person name="Yoshinaga Y."/>
            <person name="Zwiers L.-H."/>
            <person name="Turgeon B."/>
            <person name="Goodwin S."/>
            <person name="Spatafora J."/>
            <person name="Crous P."/>
            <person name="Grigoriev I."/>
        </authorList>
    </citation>
    <scope>NUCLEOTIDE SEQUENCE</scope>
    <source>
        <strain evidence="4">SCOH1-5</strain>
    </source>
</reference>
<keyword evidence="2" id="KW-0560">Oxidoreductase</keyword>
<dbReference type="SUPFAM" id="SSF50129">
    <property type="entry name" value="GroES-like"/>
    <property type="match status" value="1"/>
</dbReference>
<dbReference type="PROSITE" id="PS01162">
    <property type="entry name" value="QOR_ZETA_CRYSTAL"/>
    <property type="match status" value="1"/>
</dbReference>
<dbReference type="PANTHER" id="PTHR48106">
    <property type="entry name" value="QUINONE OXIDOREDUCTASE PIG3-RELATED"/>
    <property type="match status" value="1"/>
</dbReference>
<dbReference type="InterPro" id="IPR020843">
    <property type="entry name" value="ER"/>
</dbReference>
<dbReference type="OrthoDB" id="203908at2759"/>
<dbReference type="Proteomes" id="UP000799539">
    <property type="component" value="Unassembled WGS sequence"/>
</dbReference>
<dbReference type="Gene3D" id="3.40.50.720">
    <property type="entry name" value="NAD(P)-binding Rossmann-like Domain"/>
    <property type="match status" value="1"/>
</dbReference>
<proteinExistence type="predicted"/>
<dbReference type="GO" id="GO:0008270">
    <property type="term" value="F:zinc ion binding"/>
    <property type="evidence" value="ECO:0007669"/>
    <property type="project" value="InterPro"/>
</dbReference>
<dbReference type="SUPFAM" id="SSF51735">
    <property type="entry name" value="NAD(P)-binding Rossmann-fold domains"/>
    <property type="match status" value="1"/>
</dbReference>
<dbReference type="Pfam" id="PF00107">
    <property type="entry name" value="ADH_zinc_N"/>
    <property type="match status" value="1"/>
</dbReference>
<gene>
    <name evidence="4" type="ORF">CERZMDRAFT_54326</name>
</gene>
<name>A0A6A6EYR8_9PEZI</name>
<dbReference type="InterPro" id="IPR002364">
    <property type="entry name" value="Quin_OxRdtase/zeta-crystal_CS"/>
</dbReference>
<sequence length="326" mass="34878">MKAVVINEFGGPEVLKYINIDIPSINPDQVLIRVEATSVNFADIQTRQGKYHAAGKPPIIPGLDATGIIEAVGSNVQSLKVGQRVIAFPKTGSYAEYIVADENLTFVLPDNVDFHTAAASPIVSFTAYKLLADVGRVQPGETVLIHAAAGGIGTTAIQLAKILGAGRVIGTVGSEKKIATALEAGADHVICYEKEDFVKKVNELTNDQGAHIILDSISGKVAEKSLDCLAMYGRLVNFGNASGDIGQFATKDLHASCRAVLGFSLGTTRNNRPELLRETAARIMDYLAEGRLDIKVGKRFSIEEVPEAHRLVESRQSTGKVLLEIN</sequence>
<dbReference type="GO" id="GO:0003960">
    <property type="term" value="F:quinone reductase (NADPH) activity"/>
    <property type="evidence" value="ECO:0007669"/>
    <property type="project" value="InterPro"/>
</dbReference>